<accession>A0A4Y9ZKU7</accession>
<evidence type="ECO:0008006" key="3">
    <source>
        <dbReference type="Google" id="ProtNLM"/>
    </source>
</evidence>
<organism evidence="1 2">
    <name type="scientific">Hericium alpestre</name>
    <dbReference type="NCBI Taxonomy" id="135208"/>
    <lineage>
        <taxon>Eukaryota</taxon>
        <taxon>Fungi</taxon>
        <taxon>Dikarya</taxon>
        <taxon>Basidiomycota</taxon>
        <taxon>Agaricomycotina</taxon>
        <taxon>Agaricomycetes</taxon>
        <taxon>Russulales</taxon>
        <taxon>Hericiaceae</taxon>
        <taxon>Hericium</taxon>
    </lineage>
</organism>
<gene>
    <name evidence="1" type="ORF">EWM64_g8639</name>
</gene>
<dbReference type="Proteomes" id="UP000298061">
    <property type="component" value="Unassembled WGS sequence"/>
</dbReference>
<protein>
    <recommendedName>
        <fullName evidence="3">Cleavage/polyadenylation specificity factor A subunit N-terminal domain-containing protein</fullName>
    </recommendedName>
</protein>
<proteinExistence type="predicted"/>
<dbReference type="EMBL" id="SFCI01001603">
    <property type="protein sequence ID" value="TFY75372.1"/>
    <property type="molecule type" value="Genomic_DNA"/>
</dbReference>
<dbReference type="AlphaFoldDB" id="A0A4Y9ZKU7"/>
<evidence type="ECO:0000313" key="1">
    <source>
        <dbReference type="EMBL" id="TFY75372.1"/>
    </source>
</evidence>
<keyword evidence="2" id="KW-1185">Reference proteome</keyword>
<comment type="caution">
    <text evidence="1">The sequence shown here is derived from an EMBL/GenBank/DDBJ whole genome shotgun (WGS) entry which is preliminary data.</text>
</comment>
<reference evidence="1 2" key="1">
    <citation type="submission" date="2019-02" db="EMBL/GenBank/DDBJ databases">
        <title>Genome sequencing of the rare red list fungi Hericium alpestre (H. flagellum).</title>
        <authorList>
            <person name="Buettner E."/>
            <person name="Kellner H."/>
        </authorList>
    </citation>
    <scope>NUCLEOTIDE SEQUENCE [LARGE SCALE GENOMIC DNA]</scope>
    <source>
        <strain evidence="1 2">DSM 108284</strain>
    </source>
</reference>
<name>A0A4Y9ZKU7_9AGAM</name>
<evidence type="ECO:0000313" key="2">
    <source>
        <dbReference type="Proteomes" id="UP000298061"/>
    </source>
</evidence>
<sequence>MEAADYGSLGKNDSLWCRAFCMDPAADVVISVGFEHEDLDDEELETESINSRLTFYPRSLSSNGTRLHPLCQSETSGIIMGTYDARIMEPQIAGDMVGITVTNQEESIVIYNWHSGDLVVKMAPVSENPTWSIRDFTFLTSRSFVLSAELWDGLNYTEHALLLFTFCDESSDGAPFAVTAGVVQHIVTLLLPEVAEGQFPSGYINTAPCASYQPRGMPFKVDDTSRTLIYDGGDYRGQSSVRMVVHTDVFIKAKQPLSVRSNDMVKARQMPWDTWGPEYTRLFMVNTPDFIDLPQKPIHGERIIMQMTEAGEPTTYLMDFNRRAHCRQIASGDDSALITESSILPPSLFTKLITTSLPYTVVRIPDAHLFDGFLLDEQRLLGLRGSRPVQGLDVFVF</sequence>
<dbReference type="OrthoDB" id="2745718at2759"/>